<dbReference type="Proteomes" id="UP000540079">
    <property type="component" value="Unassembled WGS sequence"/>
</dbReference>
<dbReference type="EMBL" id="PPVL01000022">
    <property type="protein sequence ID" value="NNI80053.1"/>
    <property type="molecule type" value="Genomic_DNA"/>
</dbReference>
<evidence type="ECO:0000313" key="2">
    <source>
        <dbReference type="Proteomes" id="UP000540079"/>
    </source>
</evidence>
<comment type="caution">
    <text evidence="1">The sequence shown here is derived from an EMBL/GenBank/DDBJ whole genome shotgun (WGS) entry which is preliminary data.</text>
</comment>
<protein>
    <submittedName>
        <fullName evidence="1">DUF3037 domain-containing protein</fullName>
    </submittedName>
</protein>
<reference evidence="1 2" key="1">
    <citation type="journal article" date="2018" name="Front. Microbiol.">
        <title>Genetic and Phylogenetic Characteristics of Pasteurella multocida Isolates From Different Host Species.</title>
        <authorList>
            <person name="Peng Z."/>
            <person name="Liang W."/>
            <person name="Wang F."/>
            <person name="Xu Z."/>
            <person name="Xie Z."/>
            <person name="Lian Z."/>
            <person name="Hua L."/>
            <person name="Zhou R."/>
            <person name="Chen H."/>
            <person name="Wu B."/>
        </authorList>
    </citation>
    <scope>NUCLEOTIDE SEQUENCE [LARGE SCALE GENOMIC DNA]</scope>
    <source>
        <strain evidence="1 2">HNA06</strain>
    </source>
</reference>
<proteinExistence type="predicted"/>
<name>A0A849CM35_PASMD</name>
<dbReference type="InterPro" id="IPR021398">
    <property type="entry name" value="DUF3037"/>
</dbReference>
<accession>A0A849CM35</accession>
<dbReference type="AlphaFoldDB" id="A0A849CM35"/>
<organism evidence="1 2">
    <name type="scientific">Pasteurella multocida</name>
    <dbReference type="NCBI Taxonomy" id="747"/>
    <lineage>
        <taxon>Bacteria</taxon>
        <taxon>Pseudomonadati</taxon>
        <taxon>Pseudomonadota</taxon>
        <taxon>Gammaproteobacteria</taxon>
        <taxon>Pasteurellales</taxon>
        <taxon>Pasteurellaceae</taxon>
        <taxon>Pasteurella</taxon>
    </lineage>
</organism>
<dbReference type="RefSeq" id="WP_014390716.1">
    <property type="nucleotide sequence ID" value="NZ_AP025519.1"/>
</dbReference>
<gene>
    <name evidence="1" type="ORF">C2800_11620</name>
</gene>
<sequence>MKQPILYSFVRFRPYFETGEFVNVGLLMCEPEKRKLTYRLVAKNSKRVNDFFYKSKIFETIRETINEELEYIVNQSFNGSTQEMATFFHHYVDVKEGIIQYSNAAVGMVENPQDYFDNLYDQFIQNAGVKTENQENEMIKYYRIIFKEHQNKILSNYKQHLVQGKMAKFALPLALKSTNSERILKGIKPLAFDQVETSSMIEHCDAWVAKINRAAEEGLLAKQDILFMLDTADTKSKANILTTIKKTFDRFNIQHTGWQDEKNILHFATNIKTF</sequence>
<dbReference type="Pfam" id="PF11236">
    <property type="entry name" value="DUF3037"/>
    <property type="match status" value="1"/>
</dbReference>
<evidence type="ECO:0000313" key="1">
    <source>
        <dbReference type="EMBL" id="NNI80053.1"/>
    </source>
</evidence>